<dbReference type="Pfam" id="PF19425">
    <property type="entry name" value="Csd3_N2"/>
    <property type="match status" value="1"/>
</dbReference>
<evidence type="ECO:0000256" key="6">
    <source>
        <dbReference type="ARBA" id="ARBA00022833"/>
    </source>
</evidence>
<dbReference type="GO" id="GO:0006508">
    <property type="term" value="P:proteolysis"/>
    <property type="evidence" value="ECO:0007669"/>
    <property type="project" value="UniProtKB-KW"/>
</dbReference>
<keyword evidence="3" id="KW-0645">Protease</keyword>
<evidence type="ECO:0000259" key="8">
    <source>
        <dbReference type="Pfam" id="PF01551"/>
    </source>
</evidence>
<dbReference type="Pfam" id="PF01551">
    <property type="entry name" value="Peptidase_M23"/>
    <property type="match status" value="1"/>
</dbReference>
<dbReference type="InterPro" id="IPR011055">
    <property type="entry name" value="Dup_hybrid_motif"/>
</dbReference>
<dbReference type="OrthoDB" id="9810477at2"/>
<dbReference type="PROSITE" id="PS51257">
    <property type="entry name" value="PROKAR_LIPOPROTEIN"/>
    <property type="match status" value="1"/>
</dbReference>
<name>A0A4R6TSE4_9FLAO</name>
<comment type="cofactor">
    <cofactor evidence="1">
        <name>Zn(2+)</name>
        <dbReference type="ChEBI" id="CHEBI:29105"/>
    </cofactor>
</comment>
<reference evidence="10 11" key="1">
    <citation type="submission" date="2019-03" db="EMBL/GenBank/DDBJ databases">
        <title>Genomic Encyclopedia of Archaeal and Bacterial Type Strains, Phase II (KMG-II): from individual species to whole genera.</title>
        <authorList>
            <person name="Goeker M."/>
        </authorList>
    </citation>
    <scope>NUCLEOTIDE SEQUENCE [LARGE SCALE GENOMIC DNA]</scope>
    <source>
        <strain evidence="10 11">DSM 18435</strain>
    </source>
</reference>
<evidence type="ECO:0000259" key="9">
    <source>
        <dbReference type="Pfam" id="PF19425"/>
    </source>
</evidence>
<evidence type="ECO:0000313" key="11">
    <source>
        <dbReference type="Proteomes" id="UP000295468"/>
    </source>
</evidence>
<dbReference type="InterPro" id="IPR050570">
    <property type="entry name" value="Cell_wall_metabolism_enzyme"/>
</dbReference>
<evidence type="ECO:0000313" key="10">
    <source>
        <dbReference type="EMBL" id="TDQ33093.1"/>
    </source>
</evidence>
<evidence type="ECO:0000256" key="1">
    <source>
        <dbReference type="ARBA" id="ARBA00001947"/>
    </source>
</evidence>
<proteinExistence type="predicted"/>
<keyword evidence="7" id="KW-0482">Metalloprotease</keyword>
<protein>
    <submittedName>
        <fullName evidence="10">Murein DD-endopeptidase MepM/ murein hydrolase activator NlpD</fullName>
    </submittedName>
</protein>
<feature type="domain" description="M23ase beta-sheet core" evidence="8">
    <location>
        <begin position="284"/>
        <end position="378"/>
    </location>
</feature>
<dbReference type="EMBL" id="SNYI01000001">
    <property type="protein sequence ID" value="TDQ33093.1"/>
    <property type="molecule type" value="Genomic_DNA"/>
</dbReference>
<keyword evidence="4" id="KW-0479">Metal-binding</keyword>
<dbReference type="InterPro" id="IPR045834">
    <property type="entry name" value="Csd3_N2"/>
</dbReference>
<dbReference type="GO" id="GO:0030313">
    <property type="term" value="C:cell envelope"/>
    <property type="evidence" value="ECO:0007669"/>
    <property type="project" value="UniProtKB-SubCell"/>
</dbReference>
<evidence type="ECO:0000256" key="3">
    <source>
        <dbReference type="ARBA" id="ARBA00022670"/>
    </source>
</evidence>
<dbReference type="GO" id="GO:0004222">
    <property type="term" value="F:metalloendopeptidase activity"/>
    <property type="evidence" value="ECO:0007669"/>
    <property type="project" value="TreeGrafter"/>
</dbReference>
<evidence type="ECO:0000256" key="2">
    <source>
        <dbReference type="ARBA" id="ARBA00004196"/>
    </source>
</evidence>
<sequence>MRKIWGTFLLLPILLASCKDQNANDATASADITVKEEKAPAVEERFGFNLADFKVVRDTIRRGDSFGELMMANKVDYPKIFKISTEYKDTIDVRRIRVGRPYLILKSKDSLDAAQVFIYQNDVINYTVVDFRDSVHAYKGKRKVKYVPREASGIITSSLSETIMEQGIDYNVSNNLADIYAWTIDFFHLQRGDKFKVIYKEKYINDTIYAGATPIEAAYFEHNGEPIYAFAYESDSLKNVIDYYDEKANNLRRTFLRAPVKFSRISSKYNLKRRIAYYGYKVRPHKGTDFAAAIGTPIMATADGIVTESTRRGGNGKYVKIRHNGTYSTQYLHMKAQKVKKGDFVRQGDVIGWIGMTGNTGGPHVCYRFWKNGRQVDPLREKLPAAEPLPEPLRPEYFEFINPKKMQLDCIEYDQFPTEDMITMK</sequence>
<gene>
    <name evidence="10" type="ORF">CLV82_0931</name>
</gene>
<dbReference type="GO" id="GO:0046872">
    <property type="term" value="F:metal ion binding"/>
    <property type="evidence" value="ECO:0007669"/>
    <property type="project" value="UniProtKB-KW"/>
</dbReference>
<dbReference type="Proteomes" id="UP000295468">
    <property type="component" value="Unassembled WGS sequence"/>
</dbReference>
<dbReference type="CDD" id="cd12797">
    <property type="entry name" value="M23_peptidase"/>
    <property type="match status" value="1"/>
</dbReference>
<evidence type="ECO:0000256" key="4">
    <source>
        <dbReference type="ARBA" id="ARBA00022723"/>
    </source>
</evidence>
<dbReference type="AlphaFoldDB" id="A0A4R6TSE4"/>
<dbReference type="PANTHER" id="PTHR21666:SF288">
    <property type="entry name" value="CELL DIVISION PROTEIN YTFB"/>
    <property type="match status" value="1"/>
</dbReference>
<evidence type="ECO:0000256" key="7">
    <source>
        <dbReference type="ARBA" id="ARBA00023049"/>
    </source>
</evidence>
<organism evidence="10 11">
    <name type="scientific">Zeaxanthinibacter enoshimensis</name>
    <dbReference type="NCBI Taxonomy" id="392009"/>
    <lineage>
        <taxon>Bacteria</taxon>
        <taxon>Pseudomonadati</taxon>
        <taxon>Bacteroidota</taxon>
        <taxon>Flavobacteriia</taxon>
        <taxon>Flavobacteriales</taxon>
        <taxon>Flavobacteriaceae</taxon>
        <taxon>Zeaxanthinibacter</taxon>
    </lineage>
</organism>
<dbReference type="RefSeq" id="WP_133643106.1">
    <property type="nucleotide sequence ID" value="NZ_SNYI01000001.1"/>
</dbReference>
<dbReference type="Gene3D" id="2.70.70.10">
    <property type="entry name" value="Glucose Permease (Domain IIA)"/>
    <property type="match status" value="1"/>
</dbReference>
<feature type="domain" description="Csd3-like second N-terminal" evidence="9">
    <location>
        <begin position="146"/>
        <end position="270"/>
    </location>
</feature>
<keyword evidence="6" id="KW-0862">Zinc</keyword>
<evidence type="ECO:0000256" key="5">
    <source>
        <dbReference type="ARBA" id="ARBA00022801"/>
    </source>
</evidence>
<keyword evidence="11" id="KW-1185">Reference proteome</keyword>
<dbReference type="InterPro" id="IPR016047">
    <property type="entry name" value="M23ase_b-sheet_dom"/>
</dbReference>
<accession>A0A4R6TSE4</accession>
<dbReference type="SUPFAM" id="SSF51261">
    <property type="entry name" value="Duplicated hybrid motif"/>
    <property type="match status" value="1"/>
</dbReference>
<dbReference type="Gene3D" id="3.10.450.350">
    <property type="match status" value="1"/>
</dbReference>
<keyword evidence="5 10" id="KW-0378">Hydrolase</keyword>
<comment type="subcellular location">
    <subcellularLocation>
        <location evidence="2">Cell envelope</location>
    </subcellularLocation>
</comment>
<comment type="caution">
    <text evidence="10">The sequence shown here is derived from an EMBL/GenBank/DDBJ whole genome shotgun (WGS) entry which is preliminary data.</text>
</comment>
<dbReference type="PANTHER" id="PTHR21666">
    <property type="entry name" value="PEPTIDASE-RELATED"/>
    <property type="match status" value="1"/>
</dbReference>